<dbReference type="InterPro" id="IPR036640">
    <property type="entry name" value="ABC1_TM_sf"/>
</dbReference>
<organism evidence="5 6">
    <name type="scientific">Lolium multiflorum</name>
    <name type="common">Italian ryegrass</name>
    <name type="synonym">Lolium perenne subsp. multiflorum</name>
    <dbReference type="NCBI Taxonomy" id="4521"/>
    <lineage>
        <taxon>Eukaryota</taxon>
        <taxon>Viridiplantae</taxon>
        <taxon>Streptophyta</taxon>
        <taxon>Embryophyta</taxon>
        <taxon>Tracheophyta</taxon>
        <taxon>Spermatophyta</taxon>
        <taxon>Magnoliopsida</taxon>
        <taxon>Liliopsida</taxon>
        <taxon>Poales</taxon>
        <taxon>Poaceae</taxon>
        <taxon>BOP clade</taxon>
        <taxon>Pooideae</taxon>
        <taxon>Poodae</taxon>
        <taxon>Poeae</taxon>
        <taxon>Poeae Chloroplast Group 2 (Poeae type)</taxon>
        <taxon>Loliodinae</taxon>
        <taxon>Loliinae</taxon>
        <taxon>Lolium</taxon>
    </lineage>
</organism>
<dbReference type="Pfam" id="PF00664">
    <property type="entry name" value="ABC_membrane"/>
    <property type="match status" value="1"/>
</dbReference>
<dbReference type="SUPFAM" id="SSF90123">
    <property type="entry name" value="ABC transporter transmembrane region"/>
    <property type="match status" value="1"/>
</dbReference>
<dbReference type="InterPro" id="IPR011527">
    <property type="entry name" value="ABC1_TM_dom"/>
</dbReference>
<gene>
    <name evidence="5" type="ORF">QYE76_051718</name>
</gene>
<name>A0AAD8STA7_LOLMU</name>
<reference evidence="5" key="1">
    <citation type="submission" date="2023-07" db="EMBL/GenBank/DDBJ databases">
        <title>A chromosome-level genome assembly of Lolium multiflorum.</title>
        <authorList>
            <person name="Chen Y."/>
            <person name="Copetti D."/>
            <person name="Kolliker R."/>
            <person name="Studer B."/>
        </authorList>
    </citation>
    <scope>NUCLEOTIDE SEQUENCE</scope>
    <source>
        <strain evidence="5">02402/16</strain>
        <tissue evidence="5">Leaf</tissue>
    </source>
</reference>
<dbReference type="Gene3D" id="1.20.1560.10">
    <property type="entry name" value="ABC transporter type 1, transmembrane domain"/>
    <property type="match status" value="1"/>
</dbReference>
<evidence type="ECO:0000313" key="5">
    <source>
        <dbReference type="EMBL" id="KAK1663559.1"/>
    </source>
</evidence>
<proteinExistence type="predicted"/>
<feature type="domain" description="ABC transmembrane type-1" evidence="4">
    <location>
        <begin position="71"/>
        <end position="118"/>
    </location>
</feature>
<keyword evidence="2" id="KW-1133">Transmembrane helix</keyword>
<evidence type="ECO:0000256" key="3">
    <source>
        <dbReference type="ARBA" id="ARBA00023136"/>
    </source>
</evidence>
<dbReference type="AlphaFoldDB" id="A0AAD8STA7"/>
<evidence type="ECO:0000259" key="4">
    <source>
        <dbReference type="Pfam" id="PF00664"/>
    </source>
</evidence>
<evidence type="ECO:0000313" key="6">
    <source>
        <dbReference type="Proteomes" id="UP001231189"/>
    </source>
</evidence>
<protein>
    <recommendedName>
        <fullName evidence="4">ABC transmembrane type-1 domain-containing protein</fullName>
    </recommendedName>
</protein>
<evidence type="ECO:0000256" key="2">
    <source>
        <dbReference type="ARBA" id="ARBA00022989"/>
    </source>
</evidence>
<keyword evidence="1" id="KW-0812">Transmembrane</keyword>
<dbReference type="EMBL" id="JAUUTY010000003">
    <property type="protein sequence ID" value="KAK1663559.1"/>
    <property type="molecule type" value="Genomic_DNA"/>
</dbReference>
<dbReference type="GO" id="GO:0016020">
    <property type="term" value="C:membrane"/>
    <property type="evidence" value="ECO:0007669"/>
    <property type="project" value="InterPro"/>
</dbReference>
<evidence type="ECO:0000256" key="1">
    <source>
        <dbReference type="ARBA" id="ARBA00022692"/>
    </source>
</evidence>
<keyword evidence="3" id="KW-0472">Membrane</keyword>
<comment type="caution">
    <text evidence="5">The sequence shown here is derived from an EMBL/GenBank/DDBJ whole genome shotgun (WGS) entry which is preliminary data.</text>
</comment>
<dbReference type="Proteomes" id="UP001231189">
    <property type="component" value="Unassembled WGS sequence"/>
</dbReference>
<accession>A0AAD8STA7</accession>
<keyword evidence="6" id="KW-1185">Reference proteome</keyword>
<sequence length="139" mass="16363">MIDALRHHARDWSLAIAVEELERTELYGEKLHIFRKAFLFYNIACFILPPYSHRCFLCWMDRGFMLDFEWGKAQAVIRRKYVQVLLNQDMSFFDTYGNNGDIVSQVLSDVLLIQSGQSEKEHATAYKVTQKFTHEYSLS</sequence>
<dbReference type="GO" id="GO:0005524">
    <property type="term" value="F:ATP binding"/>
    <property type="evidence" value="ECO:0007669"/>
    <property type="project" value="InterPro"/>
</dbReference>
<dbReference type="GO" id="GO:0140359">
    <property type="term" value="F:ABC-type transporter activity"/>
    <property type="evidence" value="ECO:0007669"/>
    <property type="project" value="InterPro"/>
</dbReference>